<keyword evidence="2" id="KW-0812">Transmembrane</keyword>
<keyword evidence="2" id="KW-1133">Transmembrane helix</keyword>
<dbReference type="Proteomes" id="UP000762676">
    <property type="component" value="Unassembled WGS sequence"/>
</dbReference>
<evidence type="ECO:0000313" key="4">
    <source>
        <dbReference type="Proteomes" id="UP000762676"/>
    </source>
</evidence>
<protein>
    <submittedName>
        <fullName evidence="3">Uncharacterized protein</fullName>
    </submittedName>
</protein>
<comment type="caution">
    <text evidence="3">The sequence shown here is derived from an EMBL/GenBank/DDBJ whole genome shotgun (WGS) entry which is preliminary data.</text>
</comment>
<dbReference type="EMBL" id="BMAT01002739">
    <property type="protein sequence ID" value="GFS12871.1"/>
    <property type="molecule type" value="Genomic_DNA"/>
</dbReference>
<dbReference type="AlphaFoldDB" id="A0AAV4IRQ8"/>
<keyword evidence="4" id="KW-1185">Reference proteome</keyword>
<keyword evidence="2" id="KW-0472">Membrane</keyword>
<feature type="transmembrane region" description="Helical" evidence="2">
    <location>
        <begin position="6"/>
        <end position="27"/>
    </location>
</feature>
<evidence type="ECO:0000313" key="3">
    <source>
        <dbReference type="EMBL" id="GFS12871.1"/>
    </source>
</evidence>
<proteinExistence type="predicted"/>
<evidence type="ECO:0000256" key="2">
    <source>
        <dbReference type="SAM" id="Phobius"/>
    </source>
</evidence>
<organism evidence="3 4">
    <name type="scientific">Elysia marginata</name>
    <dbReference type="NCBI Taxonomy" id="1093978"/>
    <lineage>
        <taxon>Eukaryota</taxon>
        <taxon>Metazoa</taxon>
        <taxon>Spiralia</taxon>
        <taxon>Lophotrochozoa</taxon>
        <taxon>Mollusca</taxon>
        <taxon>Gastropoda</taxon>
        <taxon>Heterobranchia</taxon>
        <taxon>Euthyneura</taxon>
        <taxon>Panpulmonata</taxon>
        <taxon>Sacoglossa</taxon>
        <taxon>Placobranchoidea</taxon>
        <taxon>Plakobranchidae</taxon>
        <taxon>Elysia</taxon>
    </lineage>
</organism>
<accession>A0AAV4IRQ8</accession>
<feature type="region of interest" description="Disordered" evidence="1">
    <location>
        <begin position="284"/>
        <end position="313"/>
    </location>
</feature>
<gene>
    <name evidence="3" type="ORF">ElyMa_001382900</name>
</gene>
<reference evidence="3 4" key="1">
    <citation type="journal article" date="2021" name="Elife">
        <title>Chloroplast acquisition without the gene transfer in kleptoplastic sea slugs, Plakobranchus ocellatus.</title>
        <authorList>
            <person name="Maeda T."/>
            <person name="Takahashi S."/>
            <person name="Yoshida T."/>
            <person name="Shimamura S."/>
            <person name="Takaki Y."/>
            <person name="Nagai Y."/>
            <person name="Toyoda A."/>
            <person name="Suzuki Y."/>
            <person name="Arimoto A."/>
            <person name="Ishii H."/>
            <person name="Satoh N."/>
            <person name="Nishiyama T."/>
            <person name="Hasebe M."/>
            <person name="Maruyama T."/>
            <person name="Minagawa J."/>
            <person name="Obokata J."/>
            <person name="Shigenobu S."/>
        </authorList>
    </citation>
    <scope>NUCLEOTIDE SEQUENCE [LARGE SCALE GENOMIC DNA]</scope>
</reference>
<name>A0AAV4IRQ8_9GAST</name>
<sequence>MIHNGYYSVVLLLTTITAYCACASLGLSSSAPGKFGSGIGLSPAQFQTWQEWIKKRSFGTTSKAAPWGGRASPFTANHFQDWREYMNKRGFHIPDSPESHQQFQSWLDWSKRTQQHDDAALGVNDEENPFPNTQNFGKFQAFQNWNDWYSKRSAGAASPFGGHGSAAFGSFGGSPGGSMQSWEEFMKRNGLEFGDHGAGLDFPQTVGLQNWNEWVKRFGPSTSSGGQWGGFGPGGFGWNNKQQFTDWQSHYKHAAKKRQLGSRPRSFGSFQNYFTNGLQDWRSTFKGTKRGSDNDGSNPEQNASVVAPKEQDQ</sequence>
<feature type="compositionally biased region" description="Polar residues" evidence="1">
    <location>
        <begin position="294"/>
        <end position="304"/>
    </location>
</feature>
<evidence type="ECO:0000256" key="1">
    <source>
        <dbReference type="SAM" id="MobiDB-lite"/>
    </source>
</evidence>